<dbReference type="AlphaFoldDB" id="A0A3D5IUL1"/>
<comment type="caution">
    <text evidence="1">The sequence shown here is derived from an EMBL/GenBank/DDBJ whole genome shotgun (WGS) entry which is preliminary data.</text>
</comment>
<accession>A0A3D5IUL1</accession>
<protein>
    <recommendedName>
        <fullName evidence="3">Porin</fullName>
    </recommendedName>
</protein>
<name>A0A3D5IUL1_9FLAO</name>
<reference evidence="1 2" key="1">
    <citation type="journal article" date="2018" name="Nat. Biotechnol.">
        <title>A standardized bacterial taxonomy based on genome phylogeny substantially revises the tree of life.</title>
        <authorList>
            <person name="Parks D.H."/>
            <person name="Chuvochina M."/>
            <person name="Waite D.W."/>
            <person name="Rinke C."/>
            <person name="Skarshewski A."/>
            <person name="Chaumeil P.A."/>
            <person name="Hugenholtz P."/>
        </authorList>
    </citation>
    <scope>NUCLEOTIDE SEQUENCE [LARGE SCALE GENOMIC DNA]</scope>
    <source>
        <strain evidence="1">UBA9359</strain>
    </source>
</reference>
<evidence type="ECO:0000313" key="1">
    <source>
        <dbReference type="EMBL" id="HCV79477.1"/>
    </source>
</evidence>
<dbReference type="InterPro" id="IPR010870">
    <property type="entry name" value="Porin_O/P"/>
</dbReference>
<dbReference type="Proteomes" id="UP000264330">
    <property type="component" value="Unassembled WGS sequence"/>
</dbReference>
<evidence type="ECO:0008006" key="3">
    <source>
        <dbReference type="Google" id="ProtNLM"/>
    </source>
</evidence>
<evidence type="ECO:0000313" key="2">
    <source>
        <dbReference type="Proteomes" id="UP000264330"/>
    </source>
</evidence>
<gene>
    <name evidence="1" type="ORF">DGQ38_00300</name>
</gene>
<dbReference type="InterPro" id="IPR023614">
    <property type="entry name" value="Porin_dom_sf"/>
</dbReference>
<proteinExistence type="predicted"/>
<dbReference type="EMBL" id="DPMF01000006">
    <property type="protein sequence ID" value="HCV79477.1"/>
    <property type="molecule type" value="Genomic_DNA"/>
</dbReference>
<dbReference type="RefSeq" id="WP_148211665.1">
    <property type="nucleotide sequence ID" value="NZ_CAJXAW010000006.1"/>
</dbReference>
<sequence>MLSQLCVHSILLVLSLLVYTTACYPQEIIQKQGLANSAINLQSLIVGRYSVSLTENLDYTGLHHIANDDENQKIVRRSFEMQYVRLSTSFKINNRFSGAILVNLADFKYENLTNRILENAFINYAGNDYFNLRLGQFRPYFGLEDSYPFQLNNSYKWSNQYSLFGQNTWQSFQIGAAVYGNLLPQKIPVYYYFTAYNGRIKNNFHNKPNTENYALRFEYFPLPYLQLGINGAVANYENRHANAYGIDAKLSYFFNKNWKLDMHTEYKNGTNFLEFEKANQEVNEPLKNYRSQGMYVLFHLKYAVNNSWLQALEFSFREEYLDENIQKSGRILREHIPMLSLVYVGDYSSKLSLVGVISDYQTNIPGSRQYDGSKILIQYQIAFK</sequence>
<dbReference type="Pfam" id="PF07396">
    <property type="entry name" value="Porin_O_P"/>
    <property type="match status" value="1"/>
</dbReference>
<organism evidence="1 2">
    <name type="scientific">Zunongwangia profunda</name>
    <dbReference type="NCBI Taxonomy" id="398743"/>
    <lineage>
        <taxon>Bacteria</taxon>
        <taxon>Pseudomonadati</taxon>
        <taxon>Bacteroidota</taxon>
        <taxon>Flavobacteriia</taxon>
        <taxon>Flavobacteriales</taxon>
        <taxon>Flavobacteriaceae</taxon>
        <taxon>Zunongwangia</taxon>
    </lineage>
</organism>
<dbReference type="Gene3D" id="2.40.160.10">
    <property type="entry name" value="Porin"/>
    <property type="match status" value="1"/>
</dbReference>